<reference evidence="1" key="1">
    <citation type="submission" date="2022-07" db="EMBL/GenBank/DDBJ databases">
        <title>Diversity of ethanolamine utilization by human commensal Escherichia coli.</title>
        <authorList>
            <person name="Jubelin G."/>
        </authorList>
    </citation>
    <scope>NUCLEOTIDE SEQUENCE</scope>
    <source>
        <strain evidence="1">S1</strain>
    </source>
</reference>
<dbReference type="AlphaFoldDB" id="A0AAW5N1U1"/>
<accession>A0AAW5N1U1</accession>
<feature type="non-terminal residue" evidence="1">
    <location>
        <position position="1"/>
    </location>
</feature>
<name>A0AAW5N1U1_9ESCH</name>
<proteinExistence type="predicted"/>
<comment type="caution">
    <text evidence="1">The sequence shown here is derived from an EMBL/GenBank/DDBJ whole genome shotgun (WGS) entry which is preliminary data.</text>
</comment>
<organism evidence="1 2">
    <name type="scientific">Escherichia marmotae</name>
    <dbReference type="NCBI Taxonomy" id="1499973"/>
    <lineage>
        <taxon>Bacteria</taxon>
        <taxon>Pseudomonadati</taxon>
        <taxon>Pseudomonadota</taxon>
        <taxon>Gammaproteobacteria</taxon>
        <taxon>Enterobacterales</taxon>
        <taxon>Enterobacteriaceae</taxon>
        <taxon>Escherichia</taxon>
    </lineage>
</organism>
<dbReference type="EMBL" id="JANPXH010000201">
    <property type="protein sequence ID" value="MCR6678587.1"/>
    <property type="molecule type" value="Genomic_DNA"/>
</dbReference>
<sequence>NHRHYPALSRIIEDIAKQKGLDYQLLKLSDLLGLQQQFLRRMGEKPKN</sequence>
<gene>
    <name evidence="1" type="ORF">NVV43_23905</name>
</gene>
<evidence type="ECO:0000313" key="1">
    <source>
        <dbReference type="EMBL" id="MCR6678587.1"/>
    </source>
</evidence>
<evidence type="ECO:0000313" key="2">
    <source>
        <dbReference type="Proteomes" id="UP001206878"/>
    </source>
</evidence>
<protein>
    <submittedName>
        <fullName evidence="1">Acyl-CoA desaturase</fullName>
    </submittedName>
</protein>
<dbReference type="Proteomes" id="UP001206878">
    <property type="component" value="Unassembled WGS sequence"/>
</dbReference>